<keyword evidence="2 6" id="KW-0812">Transmembrane</keyword>
<protein>
    <recommendedName>
        <fullName evidence="7">FAM234A/B beta-propeller domain-containing protein</fullName>
    </recommendedName>
</protein>
<gene>
    <name evidence="8" type="ORF">CEUTPL_LOCUS11093</name>
</gene>
<keyword evidence="4 6" id="KW-0472">Membrane</keyword>
<feature type="domain" description="FAM234A/B beta-propeller" evidence="7">
    <location>
        <begin position="157"/>
        <end position="300"/>
    </location>
</feature>
<feature type="transmembrane region" description="Helical" evidence="6">
    <location>
        <begin position="77"/>
        <end position="97"/>
    </location>
</feature>
<proteinExistence type="predicted"/>
<keyword evidence="9" id="KW-1185">Reference proteome</keyword>
<dbReference type="Pfam" id="PF23727">
    <property type="entry name" value="Beta-prop_FAM234A_B"/>
    <property type="match status" value="1"/>
</dbReference>
<keyword evidence="3 6" id="KW-1133">Transmembrane helix</keyword>
<dbReference type="Proteomes" id="UP001152799">
    <property type="component" value="Chromosome 6"/>
</dbReference>
<evidence type="ECO:0000256" key="1">
    <source>
        <dbReference type="ARBA" id="ARBA00004167"/>
    </source>
</evidence>
<feature type="region of interest" description="Disordered" evidence="5">
    <location>
        <begin position="1"/>
        <end position="21"/>
    </location>
</feature>
<dbReference type="PANTHER" id="PTHR21419">
    <property type="match status" value="1"/>
</dbReference>
<comment type="subcellular location">
    <subcellularLocation>
        <location evidence="1">Membrane</location>
        <topology evidence="1">Single-pass membrane protein</topology>
    </subcellularLocation>
</comment>
<sequence length="537" mass="61550">MKMAHSMQGIYSPLPQSLSDSDSEKEISMEPICTSYNSKNTNNFEDTYRQNGHSIRMDEDIVKIKRVASKMSTTRKIAFIASIILCFLPICIFLWVLPCSELHTCPIKISNWDSQQENLELKGPIHLDTGVYKTNFNLAILYKGSFNSPKPLKNGIISFMGLTGNVAWDFEQEVEPDQMDCSIIDTNQDGTLDCLVVDPKGLKAIETLSGQALWHAHSSEEKKWVRNLDLPVTMPDLNNDGVEELVSVFEKIYFLIISGRTGEVLAKIPIPHCEQVKELYKPEKGANFMTYKCGNETASSQLYKVSFSELEKTYINRQYRMIIEPIGEEIAKNTFFAGNRKLTVNNGDNCPKCHCVLTLYDDKDSILKTWTYEYAFIMNPKSFSFDPSKGKKTKLRGHLNGFILKIWQWSEHYKKLRPTQRINKRSLIYSGANETFFSTEVTETVVFITFNDTDVHVINASYTTLNQICRKHESNCQPSMENQKDSLLVHDLENDSSKELVNFYSSYVRRGEDWHLVSNVKVVRLEEELPLLYGNKK</sequence>
<evidence type="ECO:0000256" key="2">
    <source>
        <dbReference type="ARBA" id="ARBA00022692"/>
    </source>
</evidence>
<evidence type="ECO:0000313" key="8">
    <source>
        <dbReference type="EMBL" id="CAG9770644.1"/>
    </source>
</evidence>
<evidence type="ECO:0000256" key="5">
    <source>
        <dbReference type="SAM" id="MobiDB-lite"/>
    </source>
</evidence>
<accession>A0A9N9MV13</accession>
<dbReference type="InterPro" id="IPR045232">
    <property type="entry name" value="FAM234"/>
</dbReference>
<dbReference type="PANTHER" id="PTHR21419:SF29">
    <property type="entry name" value="LD24894P"/>
    <property type="match status" value="1"/>
</dbReference>
<dbReference type="AlphaFoldDB" id="A0A9N9MV13"/>
<evidence type="ECO:0000313" key="9">
    <source>
        <dbReference type="Proteomes" id="UP001152799"/>
    </source>
</evidence>
<dbReference type="InterPro" id="IPR028994">
    <property type="entry name" value="Integrin_alpha_N"/>
</dbReference>
<reference evidence="8" key="1">
    <citation type="submission" date="2022-01" db="EMBL/GenBank/DDBJ databases">
        <authorList>
            <person name="King R."/>
        </authorList>
    </citation>
    <scope>NUCLEOTIDE SEQUENCE</scope>
</reference>
<dbReference type="GO" id="GO:0016020">
    <property type="term" value="C:membrane"/>
    <property type="evidence" value="ECO:0007669"/>
    <property type="project" value="UniProtKB-SubCell"/>
</dbReference>
<name>A0A9N9MV13_9CUCU</name>
<organism evidence="8 9">
    <name type="scientific">Ceutorhynchus assimilis</name>
    <name type="common">cabbage seed weevil</name>
    <dbReference type="NCBI Taxonomy" id="467358"/>
    <lineage>
        <taxon>Eukaryota</taxon>
        <taxon>Metazoa</taxon>
        <taxon>Ecdysozoa</taxon>
        <taxon>Arthropoda</taxon>
        <taxon>Hexapoda</taxon>
        <taxon>Insecta</taxon>
        <taxon>Pterygota</taxon>
        <taxon>Neoptera</taxon>
        <taxon>Endopterygota</taxon>
        <taxon>Coleoptera</taxon>
        <taxon>Polyphaga</taxon>
        <taxon>Cucujiformia</taxon>
        <taxon>Curculionidae</taxon>
        <taxon>Ceutorhynchinae</taxon>
        <taxon>Ceutorhynchus</taxon>
    </lineage>
</organism>
<dbReference type="EMBL" id="OU892282">
    <property type="protein sequence ID" value="CAG9770644.1"/>
    <property type="molecule type" value="Genomic_DNA"/>
</dbReference>
<evidence type="ECO:0000256" key="6">
    <source>
        <dbReference type="SAM" id="Phobius"/>
    </source>
</evidence>
<evidence type="ECO:0000259" key="7">
    <source>
        <dbReference type="Pfam" id="PF23727"/>
    </source>
</evidence>
<dbReference type="OrthoDB" id="6364780at2759"/>
<dbReference type="SUPFAM" id="SSF69318">
    <property type="entry name" value="Integrin alpha N-terminal domain"/>
    <property type="match status" value="1"/>
</dbReference>
<evidence type="ECO:0000256" key="4">
    <source>
        <dbReference type="ARBA" id="ARBA00023136"/>
    </source>
</evidence>
<dbReference type="InterPro" id="IPR055409">
    <property type="entry name" value="Beta-prop_FAM234A_B"/>
</dbReference>
<evidence type="ECO:0000256" key="3">
    <source>
        <dbReference type="ARBA" id="ARBA00022989"/>
    </source>
</evidence>